<dbReference type="AlphaFoldDB" id="A0AAN6Z932"/>
<gene>
    <name evidence="1" type="ORF">N657DRAFT_55019</name>
</gene>
<sequence>MGRFPSRPYPKSRALETGLLPSCLGSSCFRHRVALFGTGTGRTTLRKTHQYLVRRPQPLRFGVIMRAVLATFLAFSGPASSVRFISPQSPSLGTTADFGANLVYAYGSAIEAA</sequence>
<dbReference type="RefSeq" id="XP_062652899.1">
    <property type="nucleotide sequence ID" value="XM_062787892.1"/>
</dbReference>
<organism evidence="1 2">
    <name type="scientific">Parathielavia appendiculata</name>
    <dbReference type="NCBI Taxonomy" id="2587402"/>
    <lineage>
        <taxon>Eukaryota</taxon>
        <taxon>Fungi</taxon>
        <taxon>Dikarya</taxon>
        <taxon>Ascomycota</taxon>
        <taxon>Pezizomycotina</taxon>
        <taxon>Sordariomycetes</taxon>
        <taxon>Sordariomycetidae</taxon>
        <taxon>Sordariales</taxon>
        <taxon>Chaetomiaceae</taxon>
        <taxon>Parathielavia</taxon>
    </lineage>
</organism>
<reference evidence="1" key="1">
    <citation type="journal article" date="2023" name="Mol. Phylogenet. Evol.">
        <title>Genome-scale phylogeny and comparative genomics of the fungal order Sordariales.</title>
        <authorList>
            <person name="Hensen N."/>
            <person name="Bonometti L."/>
            <person name="Westerberg I."/>
            <person name="Brannstrom I.O."/>
            <person name="Guillou S."/>
            <person name="Cros-Aarteil S."/>
            <person name="Calhoun S."/>
            <person name="Haridas S."/>
            <person name="Kuo A."/>
            <person name="Mondo S."/>
            <person name="Pangilinan J."/>
            <person name="Riley R."/>
            <person name="LaButti K."/>
            <person name="Andreopoulos B."/>
            <person name="Lipzen A."/>
            <person name="Chen C."/>
            <person name="Yan M."/>
            <person name="Daum C."/>
            <person name="Ng V."/>
            <person name="Clum A."/>
            <person name="Steindorff A."/>
            <person name="Ohm R.A."/>
            <person name="Martin F."/>
            <person name="Silar P."/>
            <person name="Natvig D.O."/>
            <person name="Lalanne C."/>
            <person name="Gautier V."/>
            <person name="Ament-Velasquez S.L."/>
            <person name="Kruys A."/>
            <person name="Hutchinson M.I."/>
            <person name="Powell A.J."/>
            <person name="Barry K."/>
            <person name="Miller A.N."/>
            <person name="Grigoriev I.V."/>
            <person name="Debuchy R."/>
            <person name="Gladieux P."/>
            <person name="Hiltunen Thoren M."/>
            <person name="Johannesson H."/>
        </authorList>
    </citation>
    <scope>NUCLEOTIDE SEQUENCE</scope>
    <source>
        <strain evidence="1">CBS 731.68</strain>
    </source>
</reference>
<reference evidence="1" key="2">
    <citation type="submission" date="2023-05" db="EMBL/GenBank/DDBJ databases">
        <authorList>
            <consortium name="Lawrence Berkeley National Laboratory"/>
            <person name="Steindorff A."/>
            <person name="Hensen N."/>
            <person name="Bonometti L."/>
            <person name="Westerberg I."/>
            <person name="Brannstrom I.O."/>
            <person name="Guillou S."/>
            <person name="Cros-Aarteil S."/>
            <person name="Calhoun S."/>
            <person name="Haridas S."/>
            <person name="Kuo A."/>
            <person name="Mondo S."/>
            <person name="Pangilinan J."/>
            <person name="Riley R."/>
            <person name="Labutti K."/>
            <person name="Andreopoulos B."/>
            <person name="Lipzen A."/>
            <person name="Chen C."/>
            <person name="Yanf M."/>
            <person name="Daum C."/>
            <person name="Ng V."/>
            <person name="Clum A."/>
            <person name="Ohm R."/>
            <person name="Martin F."/>
            <person name="Silar P."/>
            <person name="Natvig D."/>
            <person name="Lalanne C."/>
            <person name="Gautier V."/>
            <person name="Ament-Velasquez S.L."/>
            <person name="Kruys A."/>
            <person name="Hutchinson M.I."/>
            <person name="Powell A.J."/>
            <person name="Barry K."/>
            <person name="Miller A.N."/>
            <person name="Grigoriev I.V."/>
            <person name="Debuchy R."/>
            <person name="Gladieux P."/>
            <person name="Thoren M.H."/>
            <person name="Johannesson H."/>
        </authorList>
    </citation>
    <scope>NUCLEOTIDE SEQUENCE</scope>
    <source>
        <strain evidence="1">CBS 731.68</strain>
    </source>
</reference>
<evidence type="ECO:0000313" key="1">
    <source>
        <dbReference type="EMBL" id="KAK4129128.1"/>
    </source>
</evidence>
<comment type="caution">
    <text evidence="1">The sequence shown here is derived from an EMBL/GenBank/DDBJ whole genome shotgun (WGS) entry which is preliminary data.</text>
</comment>
<protein>
    <submittedName>
        <fullName evidence="1">Uncharacterized protein</fullName>
    </submittedName>
</protein>
<evidence type="ECO:0000313" key="2">
    <source>
        <dbReference type="Proteomes" id="UP001302602"/>
    </source>
</evidence>
<dbReference type="EMBL" id="MU853223">
    <property type="protein sequence ID" value="KAK4129128.1"/>
    <property type="molecule type" value="Genomic_DNA"/>
</dbReference>
<accession>A0AAN6Z932</accession>
<name>A0AAN6Z932_9PEZI</name>
<dbReference type="Proteomes" id="UP001302602">
    <property type="component" value="Unassembled WGS sequence"/>
</dbReference>
<proteinExistence type="predicted"/>
<dbReference type="GeneID" id="87824662"/>
<dbReference type="PROSITE" id="PS51257">
    <property type="entry name" value="PROKAR_LIPOPROTEIN"/>
    <property type="match status" value="1"/>
</dbReference>
<keyword evidence="2" id="KW-1185">Reference proteome</keyword>